<reference evidence="1" key="1">
    <citation type="submission" date="2014-07" db="EMBL/GenBank/DDBJ databases">
        <authorList>
            <person name="Martin A.A"/>
            <person name="De Silva N."/>
        </authorList>
    </citation>
    <scope>NUCLEOTIDE SEQUENCE</scope>
</reference>
<organism evidence="1 2">
    <name type="scientific">Strongyloides venezuelensis</name>
    <name type="common">Threadworm</name>
    <dbReference type="NCBI Taxonomy" id="75913"/>
    <lineage>
        <taxon>Eukaryota</taxon>
        <taxon>Metazoa</taxon>
        <taxon>Ecdysozoa</taxon>
        <taxon>Nematoda</taxon>
        <taxon>Chromadorea</taxon>
        <taxon>Rhabditida</taxon>
        <taxon>Tylenchina</taxon>
        <taxon>Panagrolaimomorpha</taxon>
        <taxon>Strongyloidoidea</taxon>
        <taxon>Strongyloididae</taxon>
        <taxon>Strongyloides</taxon>
    </lineage>
</organism>
<proteinExistence type="predicted"/>
<evidence type="ECO:0000313" key="2">
    <source>
        <dbReference type="WBParaSite" id="SVE_1053900.1"/>
    </source>
</evidence>
<name>A0A0K0FNF9_STRVS</name>
<dbReference type="WBParaSite" id="SVE_1053900.1">
    <property type="protein sequence ID" value="SVE_1053900.1"/>
    <property type="gene ID" value="SVE_1053900"/>
</dbReference>
<sequence length="123" mass="14181">MMLYFCNICSSIFADYTIFFIHTDFCISLLYEQYNRSIAGLPCNLNPKVIAPDNLQKIVKQVFAPEPYLVVEDEKVHISQPLYIETDFGTLKGFNKEENVSTTPTTCDSINYEPLLMIQPSYY</sequence>
<dbReference type="Proteomes" id="UP000035680">
    <property type="component" value="Unassembled WGS sequence"/>
</dbReference>
<dbReference type="AlphaFoldDB" id="A0A0K0FNF9"/>
<accession>A0A0K0FNF9</accession>
<keyword evidence="1" id="KW-1185">Reference proteome</keyword>
<protein>
    <submittedName>
        <fullName evidence="2">Uncharacterized protein</fullName>
    </submittedName>
</protein>
<evidence type="ECO:0000313" key="1">
    <source>
        <dbReference type="Proteomes" id="UP000035680"/>
    </source>
</evidence>
<reference evidence="2" key="2">
    <citation type="submission" date="2015-08" db="UniProtKB">
        <authorList>
            <consortium name="WormBaseParasite"/>
        </authorList>
    </citation>
    <scope>IDENTIFICATION</scope>
</reference>